<dbReference type="PANTHER" id="PTHR11739">
    <property type="entry name" value="CITRATE SYNTHASE"/>
    <property type="match status" value="1"/>
</dbReference>
<dbReference type="PROSITE" id="PS00480">
    <property type="entry name" value="CITRATE_SYNTHASE"/>
    <property type="match status" value="1"/>
</dbReference>
<dbReference type="PANTHER" id="PTHR11739:SF8">
    <property type="entry name" value="CITRATE SYNTHASE, MITOCHONDRIAL"/>
    <property type="match status" value="1"/>
</dbReference>
<dbReference type="AlphaFoldDB" id="A0A381UFR7"/>
<accession>A0A381UFR7</accession>
<dbReference type="InterPro" id="IPR019810">
    <property type="entry name" value="Citrate_synthase_AS"/>
</dbReference>
<keyword evidence="2" id="KW-0808">Transferase</keyword>
<dbReference type="InterPro" id="IPR002020">
    <property type="entry name" value="Citrate_synthase"/>
</dbReference>
<organism evidence="3">
    <name type="scientific">marine metagenome</name>
    <dbReference type="NCBI Taxonomy" id="408172"/>
    <lineage>
        <taxon>unclassified sequences</taxon>
        <taxon>metagenomes</taxon>
        <taxon>ecological metagenomes</taxon>
    </lineage>
</organism>
<dbReference type="GO" id="GO:0005975">
    <property type="term" value="P:carbohydrate metabolic process"/>
    <property type="evidence" value="ECO:0007669"/>
    <property type="project" value="TreeGrafter"/>
</dbReference>
<dbReference type="InterPro" id="IPR036969">
    <property type="entry name" value="Citrate_synthase_sf"/>
</dbReference>
<dbReference type="SUPFAM" id="SSF48256">
    <property type="entry name" value="Citrate synthase"/>
    <property type="match status" value="1"/>
</dbReference>
<dbReference type="InterPro" id="IPR016142">
    <property type="entry name" value="Citrate_synth-like_lrg_a-sub"/>
</dbReference>
<evidence type="ECO:0000313" key="3">
    <source>
        <dbReference type="EMBL" id="SVA25503.1"/>
    </source>
</evidence>
<dbReference type="Gene3D" id="1.10.580.10">
    <property type="entry name" value="Citrate Synthase, domain 1"/>
    <property type="match status" value="1"/>
</dbReference>
<dbReference type="EMBL" id="UINC01006102">
    <property type="protein sequence ID" value="SVA25503.1"/>
    <property type="molecule type" value="Genomic_DNA"/>
</dbReference>
<name>A0A381UFR7_9ZZZZ</name>
<sequence length="423" mass="47593">MSLLKQELRKQIPRVQNEIKQLIIDKGDEKISDVTVAQAFSGLRGIKAFVCDTSSVSADKGLIIRGIPLLEITHILPEEVFFLLLTGRLPSKDELADLKKDFSSHLEVPDYVWRVLSEMPDDAHPMTLFNTGILAMQNESVFRKKYDAGMSKTEFWEAILEDGIQLLAKLPTLGAGIYRMRFNKGDRIAPDPNLDWSGNFVHMIGLPDDTGDFHKLMQLYFMLHCDHEGGNVSAFASHTVASALSDPYYAVTAGLNGLAGPLHGLANQECLKFVLSVRDEFGGVPSEEELKKYCWERLNNGRVIPGYGHAVLRCPDPRFTAFIKFGQEHIKDDDVFSIVDRLFNVVPDVLQEQGKAKNPWPNVDAASGSLLYYYGLREFNFYTVLFSISRTMGMISQMVWERALGIPITRPKSVTTDWIRKTV</sequence>
<dbReference type="NCBIfam" id="NF007128">
    <property type="entry name" value="PRK09569.1"/>
    <property type="match status" value="1"/>
</dbReference>
<dbReference type="Pfam" id="PF00285">
    <property type="entry name" value="Citrate_synt"/>
    <property type="match status" value="1"/>
</dbReference>
<protein>
    <submittedName>
        <fullName evidence="3">Uncharacterized protein</fullName>
    </submittedName>
</protein>
<reference evidence="3" key="1">
    <citation type="submission" date="2018-05" db="EMBL/GenBank/DDBJ databases">
        <authorList>
            <person name="Lanie J.A."/>
            <person name="Ng W.-L."/>
            <person name="Kazmierczak K.M."/>
            <person name="Andrzejewski T.M."/>
            <person name="Davidsen T.M."/>
            <person name="Wayne K.J."/>
            <person name="Tettelin H."/>
            <person name="Glass J.I."/>
            <person name="Rusch D."/>
            <person name="Podicherti R."/>
            <person name="Tsui H.-C.T."/>
            <person name="Winkler M.E."/>
        </authorList>
    </citation>
    <scope>NUCLEOTIDE SEQUENCE</scope>
</reference>
<dbReference type="Gene3D" id="1.10.230.10">
    <property type="entry name" value="Cytochrome P450-Terp, domain 2"/>
    <property type="match status" value="1"/>
</dbReference>
<dbReference type="GO" id="GO:0006099">
    <property type="term" value="P:tricarboxylic acid cycle"/>
    <property type="evidence" value="ECO:0007669"/>
    <property type="project" value="TreeGrafter"/>
</dbReference>
<evidence type="ECO:0000256" key="2">
    <source>
        <dbReference type="ARBA" id="ARBA00022679"/>
    </source>
</evidence>
<comment type="similarity">
    <text evidence="1">Belongs to the citrate synthase family.</text>
</comment>
<dbReference type="GO" id="GO:0005759">
    <property type="term" value="C:mitochondrial matrix"/>
    <property type="evidence" value="ECO:0007669"/>
    <property type="project" value="TreeGrafter"/>
</dbReference>
<evidence type="ECO:0000256" key="1">
    <source>
        <dbReference type="ARBA" id="ARBA00010566"/>
    </source>
</evidence>
<dbReference type="PRINTS" id="PR00143">
    <property type="entry name" value="CITRTSNTHASE"/>
</dbReference>
<proteinExistence type="inferred from homology"/>
<gene>
    <name evidence="3" type="ORF">METZ01_LOCUS78357</name>
</gene>
<dbReference type="GO" id="GO:0046912">
    <property type="term" value="F:acyltransferase activity, acyl groups converted into alkyl on transfer"/>
    <property type="evidence" value="ECO:0007669"/>
    <property type="project" value="InterPro"/>
</dbReference>
<dbReference type="InterPro" id="IPR016143">
    <property type="entry name" value="Citrate_synth-like_sm_a-sub"/>
</dbReference>